<comment type="caution">
    <text evidence="6">The sequence shown here is derived from an EMBL/GenBank/DDBJ whole genome shotgun (WGS) entry which is preliminary data.</text>
</comment>
<dbReference type="Pfam" id="PF04882">
    <property type="entry name" value="Peroxin-3"/>
    <property type="match status" value="2"/>
</dbReference>
<dbReference type="PANTHER" id="PTHR28080">
    <property type="entry name" value="PEROXISOMAL BIOGENESIS FACTOR 3"/>
    <property type="match status" value="1"/>
</dbReference>
<reference evidence="6" key="1">
    <citation type="journal article" date="2023" name="Insect Mol. Biol.">
        <title>Genome sequencing provides insights into the evolution of gene families encoding plant cell wall-degrading enzymes in longhorned beetles.</title>
        <authorList>
            <person name="Shin N.R."/>
            <person name="Okamura Y."/>
            <person name="Kirsch R."/>
            <person name="Pauchet Y."/>
        </authorList>
    </citation>
    <scope>NUCLEOTIDE SEQUENCE</scope>
    <source>
        <strain evidence="6">MMC_N1</strain>
    </source>
</reference>
<comment type="subunit">
    <text evidence="1">Interacts with PEX19.</text>
</comment>
<name>A0ABQ9IZC4_9CUCU</name>
<evidence type="ECO:0000313" key="7">
    <source>
        <dbReference type="Proteomes" id="UP001162164"/>
    </source>
</evidence>
<accession>A0ABQ9IZC4</accession>
<evidence type="ECO:0000256" key="3">
    <source>
        <dbReference type="ARBA" id="ARBA00022593"/>
    </source>
</evidence>
<evidence type="ECO:0000256" key="1">
    <source>
        <dbReference type="ARBA" id="ARBA00011494"/>
    </source>
</evidence>
<evidence type="ECO:0000256" key="5">
    <source>
        <dbReference type="ARBA" id="ARBA00029630"/>
    </source>
</evidence>
<protein>
    <recommendedName>
        <fullName evidence="2">Peroxisomal biogenesis factor 3</fullName>
    </recommendedName>
    <alternativeName>
        <fullName evidence="5">Peroxisomal assembly protein PEX3</fullName>
    </alternativeName>
</protein>
<gene>
    <name evidence="6" type="ORF">NQ317_004891</name>
</gene>
<evidence type="ECO:0000313" key="6">
    <source>
        <dbReference type="EMBL" id="KAJ8969661.1"/>
    </source>
</evidence>
<dbReference type="EMBL" id="JAPWTJ010001755">
    <property type="protein sequence ID" value="KAJ8969661.1"/>
    <property type="molecule type" value="Genomic_DNA"/>
</dbReference>
<comment type="function">
    <text evidence="4">Involved in peroxisome biosynthesis and integrity. Assembles membrane vesicles before the matrix proteins are translocated. As a docking factor for PEX19, is necessary for the import of peroxisomal membrane proteins in the peroxisomes.</text>
</comment>
<sequence>MTIFSKLNGFFSRHRNKFIVGGIIITGSVLLTRYAQQRLKEWQERETKEFLERNRKQNHFESISRTCNQTIINLTAALFEAVCTSLNTDEIIDDLKNNPNNKVENWNNLKSLVFAKSCLIIYSTVMLVVTLKIQLSIIGDPNSVPNDMQEKYLSHCQSFLNLGVPKLAAIMLNEVKKTMEPIDLKKQMKLSDIEALYWAIQSALATNNENPVDQFRKYIFHDHIPDENNIYNDILRDTADFLDSEEVKSLTTHCINRAFILLGDQVAEFYTQNGSKLPPAVTNVASDFLNPFDVKKPLAKLIPITNGLLSKPSFPQHLVQQLITNEKIQNLSANVYESLL</sequence>
<keyword evidence="3" id="KW-0962">Peroxisome biogenesis</keyword>
<keyword evidence="7" id="KW-1185">Reference proteome</keyword>
<dbReference type="InterPro" id="IPR006966">
    <property type="entry name" value="Peroxin-3"/>
</dbReference>
<dbReference type="Proteomes" id="UP001162164">
    <property type="component" value="Unassembled WGS sequence"/>
</dbReference>
<dbReference type="PANTHER" id="PTHR28080:SF1">
    <property type="entry name" value="PEROXISOMAL BIOGENESIS FACTOR 3"/>
    <property type="match status" value="1"/>
</dbReference>
<evidence type="ECO:0000256" key="2">
    <source>
        <dbReference type="ARBA" id="ARBA00014294"/>
    </source>
</evidence>
<organism evidence="6 7">
    <name type="scientific">Molorchus minor</name>
    <dbReference type="NCBI Taxonomy" id="1323400"/>
    <lineage>
        <taxon>Eukaryota</taxon>
        <taxon>Metazoa</taxon>
        <taxon>Ecdysozoa</taxon>
        <taxon>Arthropoda</taxon>
        <taxon>Hexapoda</taxon>
        <taxon>Insecta</taxon>
        <taxon>Pterygota</taxon>
        <taxon>Neoptera</taxon>
        <taxon>Endopterygota</taxon>
        <taxon>Coleoptera</taxon>
        <taxon>Polyphaga</taxon>
        <taxon>Cucujiformia</taxon>
        <taxon>Chrysomeloidea</taxon>
        <taxon>Cerambycidae</taxon>
        <taxon>Lamiinae</taxon>
        <taxon>Monochamini</taxon>
        <taxon>Molorchus</taxon>
    </lineage>
</organism>
<proteinExistence type="predicted"/>
<evidence type="ECO:0000256" key="4">
    <source>
        <dbReference type="ARBA" id="ARBA00025338"/>
    </source>
</evidence>